<dbReference type="InterPro" id="IPR036047">
    <property type="entry name" value="F-box-like_dom_sf"/>
</dbReference>
<dbReference type="GO" id="GO:0003924">
    <property type="term" value="F:GTPase activity"/>
    <property type="evidence" value="ECO:0007669"/>
    <property type="project" value="InterPro"/>
</dbReference>
<dbReference type="SMART" id="SM00174">
    <property type="entry name" value="RHO"/>
    <property type="match status" value="1"/>
</dbReference>
<dbReference type="Gene3D" id="1.20.1280.50">
    <property type="match status" value="1"/>
</dbReference>
<dbReference type="Pfam" id="PF12796">
    <property type="entry name" value="Ank_2"/>
    <property type="match status" value="1"/>
</dbReference>
<dbReference type="AlphaFoldDB" id="L8GIK8"/>
<dbReference type="Pfam" id="PF13606">
    <property type="entry name" value="Ank_3"/>
    <property type="match status" value="1"/>
</dbReference>
<feature type="repeat" description="ANK" evidence="5">
    <location>
        <begin position="217"/>
        <end position="249"/>
    </location>
</feature>
<dbReference type="SMART" id="SM00175">
    <property type="entry name" value="RAB"/>
    <property type="match status" value="1"/>
</dbReference>
<feature type="region of interest" description="Disordered" evidence="6">
    <location>
        <begin position="1"/>
        <end position="41"/>
    </location>
</feature>
<dbReference type="InterPro" id="IPR002110">
    <property type="entry name" value="Ankyrin_rpt"/>
</dbReference>
<evidence type="ECO:0000313" key="9">
    <source>
        <dbReference type="Proteomes" id="UP000011083"/>
    </source>
</evidence>
<keyword evidence="5" id="KW-0040">ANK repeat</keyword>
<dbReference type="InterPro" id="IPR001806">
    <property type="entry name" value="Small_GTPase"/>
</dbReference>
<evidence type="ECO:0000256" key="3">
    <source>
        <dbReference type="ARBA" id="ARBA00023134"/>
    </source>
</evidence>
<dbReference type="CDD" id="cd22139">
    <property type="entry name" value="F-box_unchar"/>
    <property type="match status" value="1"/>
</dbReference>
<dbReference type="GeneID" id="14913488"/>
<dbReference type="PROSITE" id="PS50088">
    <property type="entry name" value="ANK_REPEAT"/>
    <property type="match status" value="1"/>
</dbReference>
<dbReference type="SMART" id="SM00173">
    <property type="entry name" value="RAS"/>
    <property type="match status" value="1"/>
</dbReference>
<organism evidence="8 9">
    <name type="scientific">Acanthamoeba castellanii (strain ATCC 30010 / Neff)</name>
    <dbReference type="NCBI Taxonomy" id="1257118"/>
    <lineage>
        <taxon>Eukaryota</taxon>
        <taxon>Amoebozoa</taxon>
        <taxon>Discosea</taxon>
        <taxon>Longamoebia</taxon>
        <taxon>Centramoebida</taxon>
        <taxon>Acanthamoebidae</taxon>
        <taxon>Acanthamoeba</taxon>
    </lineage>
</organism>
<evidence type="ECO:0000256" key="4">
    <source>
        <dbReference type="ARBA" id="ARBA00023288"/>
    </source>
</evidence>
<proteinExistence type="inferred from homology"/>
<keyword evidence="9" id="KW-1185">Reference proteome</keyword>
<sequence>MSTGSTPSYKVAWTPESESKGGHDDDAEVVSKSQPNAEPEEQELWPLLAAVKCRKPEVVRMLVEAHHVRSRCDARGRSELHALAESQRGPFPPLPESGIAAANTRRSKWAAKWDQSVRELLKRPPAPTAEVGMWQVLMSAGALPFQGNEFGATPFHIACSRGNWPAVRYLLGLKPHELLGPAVGLANDSTLNNGGSGPTGNRGGDAVAAAMNQRDENGETGLHWAARSGRRDVVALLLAHPAIVTTIEGNNGTPAQVAQDSGHHDIARMIDATAFTVSPLMAMPWEVLIHVLSFLDPFDLCVVAQVCSGMNEIASDDALWRRFCGDTTCCGNEDTNSGDEDVGGGRVWKPRYMRWLRPNLRQYAIHRGFHEPSPLPYRSNVVIVGDSGVGKSQLFWRYTRSDAISSYIPTIGVDFANKKISVPGHADAHNMQLWDTAGQMRFIVITSAYFRGAHVFVLVYNVESAESLASIKDAWMPKIRETADGRTRPMILVGVVHSVERRKARQVSEAEAWAVAREIGAFSHVEITLTSGAGASREVDRLFEQLICATVGQYDPFALMRDAAAQTWHVPSAQLYERIFAQMTTRGKQATPAVTTSCLLQ</sequence>
<keyword evidence="3" id="KW-0342">GTP-binding</keyword>
<evidence type="ECO:0000313" key="8">
    <source>
        <dbReference type="EMBL" id="ELR12674.1"/>
    </source>
</evidence>
<dbReference type="PROSITE" id="PS51420">
    <property type="entry name" value="RHO"/>
    <property type="match status" value="1"/>
</dbReference>
<dbReference type="PANTHER" id="PTHR47977">
    <property type="entry name" value="RAS-RELATED PROTEIN RAB"/>
    <property type="match status" value="1"/>
</dbReference>
<dbReference type="VEuPathDB" id="AmoebaDB:ACA1_091840"/>
<dbReference type="GO" id="GO:0005525">
    <property type="term" value="F:GTP binding"/>
    <property type="evidence" value="ECO:0007669"/>
    <property type="project" value="UniProtKB-KW"/>
</dbReference>
<evidence type="ECO:0000256" key="2">
    <source>
        <dbReference type="ARBA" id="ARBA00022741"/>
    </source>
</evidence>
<accession>L8GIK8</accession>
<dbReference type="FunFam" id="3.40.50.300:FF:001447">
    <property type="entry name" value="Ras-related protein Rab-1B"/>
    <property type="match status" value="1"/>
</dbReference>
<dbReference type="InterPro" id="IPR050227">
    <property type="entry name" value="Rab"/>
</dbReference>
<feature type="domain" description="F-box" evidence="7">
    <location>
        <begin position="277"/>
        <end position="323"/>
    </location>
</feature>
<dbReference type="Gene3D" id="1.25.40.20">
    <property type="entry name" value="Ankyrin repeat-containing domain"/>
    <property type="match status" value="1"/>
</dbReference>
<dbReference type="RefSeq" id="XP_004334687.1">
    <property type="nucleotide sequence ID" value="XM_004334639.1"/>
</dbReference>
<gene>
    <name evidence="8" type="ORF">ACA1_091840</name>
</gene>
<protein>
    <submittedName>
        <fullName evidence="8">Ras subfamily protein</fullName>
    </submittedName>
</protein>
<name>L8GIK8_ACACF</name>
<dbReference type="CDD" id="cd00154">
    <property type="entry name" value="Rab"/>
    <property type="match status" value="1"/>
</dbReference>
<evidence type="ECO:0000256" key="6">
    <source>
        <dbReference type="SAM" id="MobiDB-lite"/>
    </source>
</evidence>
<dbReference type="KEGG" id="acan:ACA1_091840"/>
<dbReference type="PROSITE" id="PS50181">
    <property type="entry name" value="FBOX"/>
    <property type="match status" value="1"/>
</dbReference>
<dbReference type="Pfam" id="PF00071">
    <property type="entry name" value="Ras"/>
    <property type="match status" value="1"/>
</dbReference>
<dbReference type="PROSITE" id="PS51421">
    <property type="entry name" value="RAS"/>
    <property type="match status" value="1"/>
</dbReference>
<dbReference type="EMBL" id="KB008103">
    <property type="protein sequence ID" value="ELR12674.1"/>
    <property type="molecule type" value="Genomic_DNA"/>
</dbReference>
<dbReference type="SUPFAM" id="SSF81383">
    <property type="entry name" value="F-box domain"/>
    <property type="match status" value="1"/>
</dbReference>
<keyword evidence="4" id="KW-0449">Lipoprotein</keyword>
<dbReference type="SMART" id="SM00248">
    <property type="entry name" value="ANK"/>
    <property type="match status" value="3"/>
</dbReference>
<dbReference type="PROSITE" id="PS51419">
    <property type="entry name" value="RAB"/>
    <property type="match status" value="1"/>
</dbReference>
<dbReference type="PRINTS" id="PR00449">
    <property type="entry name" value="RASTRNSFRMNG"/>
</dbReference>
<dbReference type="Proteomes" id="UP000011083">
    <property type="component" value="Unassembled WGS sequence"/>
</dbReference>
<dbReference type="Pfam" id="PF12937">
    <property type="entry name" value="F-box-like"/>
    <property type="match status" value="1"/>
</dbReference>
<evidence type="ECO:0000259" key="7">
    <source>
        <dbReference type="PROSITE" id="PS50181"/>
    </source>
</evidence>
<dbReference type="NCBIfam" id="TIGR00231">
    <property type="entry name" value="small_GTP"/>
    <property type="match status" value="1"/>
</dbReference>
<dbReference type="STRING" id="1257118.L8GIK8"/>
<evidence type="ECO:0000256" key="5">
    <source>
        <dbReference type="PROSITE-ProRule" id="PRU00023"/>
    </source>
</evidence>
<dbReference type="SUPFAM" id="SSF52540">
    <property type="entry name" value="P-loop containing nucleoside triphosphate hydrolases"/>
    <property type="match status" value="1"/>
</dbReference>
<keyword evidence="2" id="KW-0547">Nucleotide-binding</keyword>
<comment type="similarity">
    <text evidence="1">Belongs to the small GTPase superfamily. Rab family.</text>
</comment>
<dbReference type="InterPro" id="IPR027417">
    <property type="entry name" value="P-loop_NTPase"/>
</dbReference>
<dbReference type="Gene3D" id="3.40.50.300">
    <property type="entry name" value="P-loop containing nucleotide triphosphate hydrolases"/>
    <property type="match status" value="1"/>
</dbReference>
<reference evidence="8 9" key="1">
    <citation type="journal article" date="2013" name="Genome Biol.">
        <title>Genome of Acanthamoeba castellanii highlights extensive lateral gene transfer and early evolution of tyrosine kinase signaling.</title>
        <authorList>
            <person name="Clarke M."/>
            <person name="Lohan A.J."/>
            <person name="Liu B."/>
            <person name="Lagkouvardos I."/>
            <person name="Roy S."/>
            <person name="Zafar N."/>
            <person name="Bertelli C."/>
            <person name="Schilde C."/>
            <person name="Kianianmomeni A."/>
            <person name="Burglin T.R."/>
            <person name="Frech C."/>
            <person name="Turcotte B."/>
            <person name="Kopec K.O."/>
            <person name="Synnott J.M."/>
            <person name="Choo C."/>
            <person name="Paponov I."/>
            <person name="Finkler A."/>
            <person name="Soon Heng Tan C."/>
            <person name="Hutchins A.P."/>
            <person name="Weinmeier T."/>
            <person name="Rattei T."/>
            <person name="Chu J.S."/>
            <person name="Gimenez G."/>
            <person name="Irimia M."/>
            <person name="Rigden D.J."/>
            <person name="Fitzpatrick D.A."/>
            <person name="Lorenzo-Morales J."/>
            <person name="Bateman A."/>
            <person name="Chiu C.H."/>
            <person name="Tang P."/>
            <person name="Hegemann P."/>
            <person name="Fromm H."/>
            <person name="Raoult D."/>
            <person name="Greub G."/>
            <person name="Miranda-Saavedra D."/>
            <person name="Chen N."/>
            <person name="Nash P."/>
            <person name="Ginger M.L."/>
            <person name="Horn M."/>
            <person name="Schaap P."/>
            <person name="Caler L."/>
            <person name="Loftus B."/>
        </authorList>
    </citation>
    <scope>NUCLEOTIDE SEQUENCE [LARGE SCALE GENOMIC DNA]</scope>
    <source>
        <strain evidence="8 9">Neff</strain>
    </source>
</reference>
<dbReference type="SMART" id="SM00256">
    <property type="entry name" value="FBOX"/>
    <property type="match status" value="1"/>
</dbReference>
<dbReference type="InterPro" id="IPR036770">
    <property type="entry name" value="Ankyrin_rpt-contain_sf"/>
</dbReference>
<dbReference type="InterPro" id="IPR001810">
    <property type="entry name" value="F-box_dom"/>
</dbReference>
<dbReference type="SUPFAM" id="SSF48403">
    <property type="entry name" value="Ankyrin repeat"/>
    <property type="match status" value="1"/>
</dbReference>
<evidence type="ECO:0000256" key="1">
    <source>
        <dbReference type="ARBA" id="ARBA00006270"/>
    </source>
</evidence>
<dbReference type="PROSITE" id="PS50297">
    <property type="entry name" value="ANK_REP_REGION"/>
    <property type="match status" value="1"/>
</dbReference>
<dbReference type="InterPro" id="IPR005225">
    <property type="entry name" value="Small_GTP-bd"/>
</dbReference>